<keyword evidence="2" id="KW-0349">Heme</keyword>
<dbReference type="InterPro" id="IPR051329">
    <property type="entry name" value="NIR_SIR_4Fe-4S"/>
</dbReference>
<dbReference type="InterPro" id="IPR012798">
    <property type="entry name" value="Cbl_synth_CobG-like"/>
</dbReference>
<evidence type="ECO:0000256" key="3">
    <source>
        <dbReference type="ARBA" id="ARBA00022723"/>
    </source>
</evidence>
<keyword evidence="6" id="KW-0411">Iron-sulfur</keyword>
<dbReference type="PANTHER" id="PTHR32439:SF9">
    <property type="entry name" value="BLR3264 PROTEIN"/>
    <property type="match status" value="1"/>
</dbReference>
<evidence type="ECO:0000313" key="8">
    <source>
        <dbReference type="EMBL" id="SEO06080.1"/>
    </source>
</evidence>
<name>A0A1H8LLP9_9RHOB</name>
<evidence type="ECO:0000259" key="7">
    <source>
        <dbReference type="Pfam" id="PF03460"/>
    </source>
</evidence>
<dbReference type="GO" id="GO:0051539">
    <property type="term" value="F:4 iron, 4 sulfur cluster binding"/>
    <property type="evidence" value="ECO:0007669"/>
    <property type="project" value="UniProtKB-KW"/>
</dbReference>
<protein>
    <submittedName>
        <fullName evidence="8">Precorrin-3B synthase</fullName>
    </submittedName>
</protein>
<evidence type="ECO:0000256" key="1">
    <source>
        <dbReference type="ARBA" id="ARBA00022485"/>
    </source>
</evidence>
<keyword evidence="5" id="KW-0408">Iron</keyword>
<dbReference type="SUPFAM" id="SSF56014">
    <property type="entry name" value="Nitrite and sulphite reductase 4Fe-4S domain-like"/>
    <property type="match status" value="1"/>
</dbReference>
<keyword evidence="9" id="KW-1185">Reference proteome</keyword>
<evidence type="ECO:0000256" key="4">
    <source>
        <dbReference type="ARBA" id="ARBA00023002"/>
    </source>
</evidence>
<dbReference type="EMBL" id="FOCO01000043">
    <property type="protein sequence ID" value="SEO06080.1"/>
    <property type="molecule type" value="Genomic_DNA"/>
</dbReference>
<dbReference type="SUPFAM" id="SSF55124">
    <property type="entry name" value="Nitrite/Sulfite reductase N-terminal domain-like"/>
    <property type="match status" value="1"/>
</dbReference>
<dbReference type="InterPro" id="IPR005117">
    <property type="entry name" value="NiRdtase/SiRdtase_haem-b_fer"/>
</dbReference>
<dbReference type="NCBIfam" id="TIGR02435">
    <property type="entry name" value="CobG"/>
    <property type="match status" value="1"/>
</dbReference>
<dbReference type="PANTHER" id="PTHR32439">
    <property type="entry name" value="FERREDOXIN--NITRITE REDUCTASE, CHLOROPLASTIC"/>
    <property type="match status" value="1"/>
</dbReference>
<keyword evidence="4" id="KW-0560">Oxidoreductase</keyword>
<gene>
    <name evidence="8" type="ORF">SAMN05216227_104317</name>
</gene>
<sequence length="398" mass="40636">MTGPTVQGPIVKGWCPGALRPMMSGDGLVVRVRPFGGRLTGGQLAGIAALSQAHGNGLVDLSNRANVQLRGVREAAHGALVAGLRDLGCVDGDVGAEARRNVMVSPFWEAGDGTQAVYTALVDGLADGPELPRKFGFSVDLSVGNTLALAPADIRVERHADGILVRGEGFTTGALAANAAEAAGLAVTLARWFLGTGHVVDGRGRMAGLWADLTPAARQARLPRAFQAAVAVPARSVRPQPGVVAQGTMVGFAFGQVTADMIAALAPFGAWRITPWRMALLEGAAPALPGLIVRAEDAMLRVVACTGAPGCPQALAPTRDLAAGLAAHVPPGATLHVSGCAKGCAHPGVADYTLVATHNGFAPLRRARAGDMGDGAHSAAELMKTPSLLFGKTHAPFL</sequence>
<evidence type="ECO:0000313" key="9">
    <source>
        <dbReference type="Proteomes" id="UP000183002"/>
    </source>
</evidence>
<dbReference type="Gene3D" id="3.30.413.10">
    <property type="entry name" value="Sulfite Reductase Hemoprotein, domain 1"/>
    <property type="match status" value="2"/>
</dbReference>
<dbReference type="Pfam" id="PF03460">
    <property type="entry name" value="NIR_SIR_ferr"/>
    <property type="match status" value="1"/>
</dbReference>
<proteinExistence type="predicted"/>
<dbReference type="InterPro" id="IPR036136">
    <property type="entry name" value="Nit/Sulf_reduc_fer-like_dom_sf"/>
</dbReference>
<dbReference type="InterPro" id="IPR045854">
    <property type="entry name" value="NO2/SO3_Rdtase_4Fe4S_sf"/>
</dbReference>
<feature type="domain" description="Nitrite/Sulfite reductase ferredoxin-like" evidence="7">
    <location>
        <begin position="21"/>
        <end position="86"/>
    </location>
</feature>
<dbReference type="Gene3D" id="3.90.480.10">
    <property type="entry name" value="Sulfite Reductase Hemoprotein,Domain 2"/>
    <property type="match status" value="1"/>
</dbReference>
<accession>A0A1H8LLP9</accession>
<reference evidence="8 9" key="1">
    <citation type="submission" date="2016-10" db="EMBL/GenBank/DDBJ databases">
        <authorList>
            <person name="de Groot N.N."/>
        </authorList>
    </citation>
    <scope>NUCLEOTIDE SEQUENCE [LARGE SCALE GENOMIC DNA]</scope>
    <source>
        <strain evidence="8 9">CGMCC 1.10836</strain>
    </source>
</reference>
<dbReference type="STRING" id="1077947.SAMN05216227_104317"/>
<dbReference type="AlphaFoldDB" id="A0A1H8LLP9"/>
<organism evidence="8 9">
    <name type="scientific">Pseudorhodobacter antarcticus</name>
    <dbReference type="NCBI Taxonomy" id="1077947"/>
    <lineage>
        <taxon>Bacteria</taxon>
        <taxon>Pseudomonadati</taxon>
        <taxon>Pseudomonadota</taxon>
        <taxon>Alphaproteobacteria</taxon>
        <taxon>Rhodobacterales</taxon>
        <taxon>Paracoccaceae</taxon>
        <taxon>Pseudorhodobacter</taxon>
    </lineage>
</organism>
<keyword evidence="3" id="KW-0479">Metal-binding</keyword>
<dbReference type="GO" id="GO:0046872">
    <property type="term" value="F:metal ion binding"/>
    <property type="evidence" value="ECO:0007669"/>
    <property type="project" value="UniProtKB-KW"/>
</dbReference>
<evidence type="ECO:0000256" key="2">
    <source>
        <dbReference type="ARBA" id="ARBA00022617"/>
    </source>
</evidence>
<evidence type="ECO:0000256" key="6">
    <source>
        <dbReference type="ARBA" id="ARBA00023014"/>
    </source>
</evidence>
<dbReference type="Proteomes" id="UP000183002">
    <property type="component" value="Unassembled WGS sequence"/>
</dbReference>
<dbReference type="GO" id="GO:0016491">
    <property type="term" value="F:oxidoreductase activity"/>
    <property type="evidence" value="ECO:0007669"/>
    <property type="project" value="UniProtKB-KW"/>
</dbReference>
<evidence type="ECO:0000256" key="5">
    <source>
        <dbReference type="ARBA" id="ARBA00023004"/>
    </source>
</evidence>
<dbReference type="RefSeq" id="WP_231579757.1">
    <property type="nucleotide sequence ID" value="NZ_FOCO01000043.1"/>
</dbReference>
<keyword evidence="1" id="KW-0004">4Fe-4S</keyword>